<evidence type="ECO:0000256" key="5">
    <source>
        <dbReference type="ARBA" id="ARBA00022989"/>
    </source>
</evidence>
<gene>
    <name evidence="9" type="ORF">OSB1V03_LOCUS1459</name>
</gene>
<keyword evidence="3" id="KW-0813">Transport</keyword>
<dbReference type="PANTHER" id="PTHR48041:SF139">
    <property type="entry name" value="PROTEIN SCARLET"/>
    <property type="match status" value="1"/>
</dbReference>
<dbReference type="AlphaFoldDB" id="A0A7R9KFJ8"/>
<evidence type="ECO:0000256" key="3">
    <source>
        <dbReference type="ARBA" id="ARBA00022448"/>
    </source>
</evidence>
<evidence type="ECO:0000256" key="1">
    <source>
        <dbReference type="ARBA" id="ARBA00004141"/>
    </source>
</evidence>
<dbReference type="PANTHER" id="PTHR48041">
    <property type="entry name" value="ABC TRANSPORTER G FAMILY MEMBER 28"/>
    <property type="match status" value="1"/>
</dbReference>
<dbReference type="GO" id="GO:0140359">
    <property type="term" value="F:ABC-type transporter activity"/>
    <property type="evidence" value="ECO:0007669"/>
    <property type="project" value="InterPro"/>
</dbReference>
<evidence type="ECO:0000259" key="7">
    <source>
        <dbReference type="Pfam" id="PF00005"/>
    </source>
</evidence>
<evidence type="ECO:0000256" key="4">
    <source>
        <dbReference type="ARBA" id="ARBA00022692"/>
    </source>
</evidence>
<dbReference type="InterPro" id="IPR050352">
    <property type="entry name" value="ABCG_transporters"/>
</dbReference>
<accession>A0A7R9KFJ8</accession>
<comment type="similarity">
    <text evidence="2">Belongs to the ABC transporter superfamily. ABCG family. Eye pigment precursor importer (TC 3.A.1.204) subfamily.</text>
</comment>
<organism evidence="9">
    <name type="scientific">Medioppia subpectinata</name>
    <dbReference type="NCBI Taxonomy" id="1979941"/>
    <lineage>
        <taxon>Eukaryota</taxon>
        <taxon>Metazoa</taxon>
        <taxon>Ecdysozoa</taxon>
        <taxon>Arthropoda</taxon>
        <taxon>Chelicerata</taxon>
        <taxon>Arachnida</taxon>
        <taxon>Acari</taxon>
        <taxon>Acariformes</taxon>
        <taxon>Sarcoptiformes</taxon>
        <taxon>Oribatida</taxon>
        <taxon>Brachypylina</taxon>
        <taxon>Oppioidea</taxon>
        <taxon>Oppiidae</taxon>
        <taxon>Medioppia</taxon>
    </lineage>
</organism>
<dbReference type="GO" id="GO:0016887">
    <property type="term" value="F:ATP hydrolysis activity"/>
    <property type="evidence" value="ECO:0007669"/>
    <property type="project" value="InterPro"/>
</dbReference>
<reference evidence="9" key="1">
    <citation type="submission" date="2020-11" db="EMBL/GenBank/DDBJ databases">
        <authorList>
            <person name="Tran Van P."/>
        </authorList>
    </citation>
    <scope>NUCLEOTIDE SEQUENCE</scope>
</reference>
<evidence type="ECO:0000256" key="2">
    <source>
        <dbReference type="ARBA" id="ARBA00005814"/>
    </source>
</evidence>
<dbReference type="OrthoDB" id="6496307at2759"/>
<protein>
    <submittedName>
        <fullName evidence="9">Uncharacterized protein</fullName>
    </submittedName>
</protein>
<evidence type="ECO:0000313" key="9">
    <source>
        <dbReference type="EMBL" id="CAD7620979.1"/>
    </source>
</evidence>
<dbReference type="EMBL" id="OC855003">
    <property type="protein sequence ID" value="CAD7620979.1"/>
    <property type="molecule type" value="Genomic_DNA"/>
</dbReference>
<evidence type="ECO:0000256" key="6">
    <source>
        <dbReference type="ARBA" id="ARBA00023136"/>
    </source>
</evidence>
<dbReference type="GO" id="GO:0005524">
    <property type="term" value="F:ATP binding"/>
    <property type="evidence" value="ECO:0007669"/>
    <property type="project" value="InterPro"/>
</dbReference>
<keyword evidence="5" id="KW-1133">Transmembrane helix</keyword>
<sequence>MVSKEWRVVGNYGLKNDLFIGKLTVREHMRFQARLRMHRSTTSEARECRVDEVLRDLGLQKCADTRIGAPDEETGISGGERKRLAVASELLTNPSILFLDEPTSGLDSFMAKNLVEMLLNMAQTGRTIICTIHQPSSEVFSLFNQLLLMADGRVAYLGTSGNALEFFKSLDLECPSNYNPSDFYINKVSVIPELEEESRERIKY</sequence>
<feature type="domain" description="ABC transporter family G" evidence="8">
    <location>
        <begin position="133"/>
        <end position="197"/>
    </location>
</feature>
<dbReference type="InterPro" id="IPR027417">
    <property type="entry name" value="P-loop_NTPase"/>
</dbReference>
<dbReference type="EMBL" id="CAJPIZ010000428">
    <property type="protein sequence ID" value="CAG2101409.1"/>
    <property type="molecule type" value="Genomic_DNA"/>
</dbReference>
<dbReference type="Pfam" id="PF19055">
    <property type="entry name" value="ABC2_membrane_7"/>
    <property type="match status" value="1"/>
</dbReference>
<dbReference type="InterPro" id="IPR003439">
    <property type="entry name" value="ABC_transporter-like_ATP-bd"/>
</dbReference>
<proteinExistence type="inferred from homology"/>
<keyword evidence="6" id="KW-0472">Membrane</keyword>
<dbReference type="Pfam" id="PF00005">
    <property type="entry name" value="ABC_tran"/>
    <property type="match status" value="1"/>
</dbReference>
<dbReference type="Gene3D" id="3.40.50.300">
    <property type="entry name" value="P-loop containing nucleotide triphosphate hydrolases"/>
    <property type="match status" value="1"/>
</dbReference>
<dbReference type="GO" id="GO:0005886">
    <property type="term" value="C:plasma membrane"/>
    <property type="evidence" value="ECO:0007669"/>
    <property type="project" value="TreeGrafter"/>
</dbReference>
<evidence type="ECO:0000313" key="10">
    <source>
        <dbReference type="Proteomes" id="UP000759131"/>
    </source>
</evidence>
<name>A0A7R9KFJ8_9ACAR</name>
<keyword evidence="4" id="KW-0812">Transmembrane</keyword>
<evidence type="ECO:0000259" key="8">
    <source>
        <dbReference type="Pfam" id="PF19055"/>
    </source>
</evidence>
<comment type="subcellular location">
    <subcellularLocation>
        <location evidence="1">Membrane</location>
        <topology evidence="1">Multi-pass membrane protein</topology>
    </subcellularLocation>
</comment>
<dbReference type="InterPro" id="IPR043926">
    <property type="entry name" value="ABCG_dom"/>
</dbReference>
<keyword evidence="10" id="KW-1185">Reference proteome</keyword>
<dbReference type="Proteomes" id="UP000759131">
    <property type="component" value="Unassembled WGS sequence"/>
</dbReference>
<dbReference type="SUPFAM" id="SSF52540">
    <property type="entry name" value="P-loop containing nucleoside triphosphate hydrolases"/>
    <property type="match status" value="1"/>
</dbReference>
<feature type="domain" description="ABC transporter" evidence="7">
    <location>
        <begin position="22"/>
        <end position="104"/>
    </location>
</feature>